<dbReference type="HOGENOM" id="CLU_1787398_0_0_1"/>
<organism evidence="2 3">
    <name type="scientific">Paracoccidioides lutzii (strain ATCC MYA-826 / Pb01)</name>
    <name type="common">Paracoccidioides brasiliensis</name>
    <dbReference type="NCBI Taxonomy" id="502779"/>
    <lineage>
        <taxon>Eukaryota</taxon>
        <taxon>Fungi</taxon>
        <taxon>Dikarya</taxon>
        <taxon>Ascomycota</taxon>
        <taxon>Pezizomycotina</taxon>
        <taxon>Eurotiomycetes</taxon>
        <taxon>Eurotiomycetidae</taxon>
        <taxon>Onygenales</taxon>
        <taxon>Ajellomycetaceae</taxon>
        <taxon>Paracoccidioides</taxon>
    </lineage>
</organism>
<protein>
    <submittedName>
        <fullName evidence="2">Uncharacterized protein</fullName>
    </submittedName>
</protein>
<dbReference type="VEuPathDB" id="FungiDB:PAAG_03434"/>
<keyword evidence="3" id="KW-1185">Reference proteome</keyword>
<accession>C1GX60</accession>
<name>C1GX60_PARBA</name>
<evidence type="ECO:0000313" key="2">
    <source>
        <dbReference type="EMBL" id="EEH41148.2"/>
    </source>
</evidence>
<gene>
    <name evidence="2" type="ORF">PAAG_03434</name>
</gene>
<evidence type="ECO:0000256" key="1">
    <source>
        <dbReference type="SAM" id="MobiDB-lite"/>
    </source>
</evidence>
<dbReference type="AlphaFoldDB" id="C1GX60"/>
<evidence type="ECO:0000313" key="3">
    <source>
        <dbReference type="Proteomes" id="UP000002059"/>
    </source>
</evidence>
<dbReference type="GeneID" id="9098115"/>
<dbReference type="KEGG" id="pbl:PAAG_03434"/>
<dbReference type="EMBL" id="KN293998">
    <property type="protein sequence ID" value="EEH41148.2"/>
    <property type="molecule type" value="Genomic_DNA"/>
</dbReference>
<dbReference type="RefSeq" id="XP_015701941.1">
    <property type="nucleotide sequence ID" value="XM_015844967.1"/>
</dbReference>
<sequence>MSDTMFIAYALLEPSSDGTSIVPPMAGPSDAGAVPFLHDGNSPQPTSGRGGPGESTIKEGDGGGISRGGISKNPDGKSHPSSAHGASAGHDWLSGQAKLFALSVSLVDKQPVQHQYNRNTQYNPNTAPPLAALTLTLTLTLTLIP</sequence>
<proteinExistence type="predicted"/>
<reference evidence="2 3" key="1">
    <citation type="journal article" date="2011" name="PLoS Genet.">
        <title>Comparative genomic analysis of human fungal pathogens causing paracoccidioidomycosis.</title>
        <authorList>
            <person name="Desjardins C.A."/>
            <person name="Champion M.D."/>
            <person name="Holder J.W."/>
            <person name="Muszewska A."/>
            <person name="Goldberg J."/>
            <person name="Bailao A.M."/>
            <person name="Brigido M.M."/>
            <person name="Ferreira M.E."/>
            <person name="Garcia A.M."/>
            <person name="Grynberg M."/>
            <person name="Gujja S."/>
            <person name="Heiman D.I."/>
            <person name="Henn M.R."/>
            <person name="Kodira C.D."/>
            <person name="Leon-Narvaez H."/>
            <person name="Longo L.V."/>
            <person name="Ma L.J."/>
            <person name="Malavazi I."/>
            <person name="Matsuo A.L."/>
            <person name="Morais F.V."/>
            <person name="Pereira M."/>
            <person name="Rodriguez-Brito S."/>
            <person name="Sakthikumar S."/>
            <person name="Salem-Izacc S.M."/>
            <person name="Sykes S.M."/>
            <person name="Teixeira M.M."/>
            <person name="Vallejo M.C."/>
            <person name="Walter M.E."/>
            <person name="Yandava C."/>
            <person name="Young S."/>
            <person name="Zeng Q."/>
            <person name="Zucker J."/>
            <person name="Felipe M.S."/>
            <person name="Goldman G.H."/>
            <person name="Haas B.J."/>
            <person name="McEwen J.G."/>
            <person name="Nino-Vega G."/>
            <person name="Puccia R."/>
            <person name="San-Blas G."/>
            <person name="Soares C.M."/>
            <person name="Birren B.W."/>
            <person name="Cuomo C.A."/>
        </authorList>
    </citation>
    <scope>NUCLEOTIDE SEQUENCE [LARGE SCALE GENOMIC DNA]</scope>
    <source>
        <strain evidence="3">ATCC MYA-826 / Pb01</strain>
    </source>
</reference>
<feature type="region of interest" description="Disordered" evidence="1">
    <location>
        <begin position="15"/>
        <end position="89"/>
    </location>
</feature>
<feature type="compositionally biased region" description="Low complexity" evidence="1">
    <location>
        <begin position="79"/>
        <end position="89"/>
    </location>
</feature>
<dbReference type="Proteomes" id="UP000002059">
    <property type="component" value="Partially assembled WGS sequence"/>
</dbReference>